<dbReference type="Proteomes" id="UP000549394">
    <property type="component" value="Unassembled WGS sequence"/>
</dbReference>
<dbReference type="AlphaFoldDB" id="A0A7I8W2E3"/>
<keyword evidence="2" id="KW-1185">Reference proteome</keyword>
<evidence type="ECO:0000313" key="2">
    <source>
        <dbReference type="Proteomes" id="UP000549394"/>
    </source>
</evidence>
<reference evidence="1 2" key="1">
    <citation type="submission" date="2020-08" db="EMBL/GenBank/DDBJ databases">
        <authorList>
            <person name="Hejnol A."/>
        </authorList>
    </citation>
    <scope>NUCLEOTIDE SEQUENCE [LARGE SCALE GENOMIC DNA]</scope>
</reference>
<gene>
    <name evidence="1" type="ORF">DGYR_LOCUS10486</name>
</gene>
<name>A0A7I8W2E3_9ANNE</name>
<proteinExistence type="predicted"/>
<dbReference type="EMBL" id="CAJFCJ010000018">
    <property type="protein sequence ID" value="CAD5122709.1"/>
    <property type="molecule type" value="Genomic_DNA"/>
</dbReference>
<comment type="caution">
    <text evidence="1">The sequence shown here is derived from an EMBL/GenBank/DDBJ whole genome shotgun (WGS) entry which is preliminary data.</text>
</comment>
<accession>A0A7I8W2E3</accession>
<protein>
    <submittedName>
        <fullName evidence="1">DgyrCDS11116</fullName>
    </submittedName>
</protein>
<sequence length="153" mass="17015">MNYSVAEQETNATQLVDVVLVTLNSAATKVSYPCNSRANKLADSHPESPGNCMKEKDLNPCSDSGECGPGVRCVPLGPNREKYCLARYPSQHHSHVPETGRKSGDIGADCETDDDCKDTTDENDRLCCQVVTFFRRKPRKMCDRIHYDTKCIL</sequence>
<evidence type="ECO:0000313" key="1">
    <source>
        <dbReference type="EMBL" id="CAD5122709.1"/>
    </source>
</evidence>
<organism evidence="1 2">
    <name type="scientific">Dimorphilus gyrociliatus</name>
    <dbReference type="NCBI Taxonomy" id="2664684"/>
    <lineage>
        <taxon>Eukaryota</taxon>
        <taxon>Metazoa</taxon>
        <taxon>Spiralia</taxon>
        <taxon>Lophotrochozoa</taxon>
        <taxon>Annelida</taxon>
        <taxon>Polychaeta</taxon>
        <taxon>Polychaeta incertae sedis</taxon>
        <taxon>Dinophilidae</taxon>
        <taxon>Dimorphilus</taxon>
    </lineage>
</organism>